<accession>A0A2G9RRD9</accession>
<dbReference type="InterPro" id="IPR036291">
    <property type="entry name" value="NAD(P)-bd_dom_sf"/>
</dbReference>
<evidence type="ECO:0000256" key="2">
    <source>
        <dbReference type="ARBA" id="ARBA00010483"/>
    </source>
</evidence>
<organism evidence="12">
    <name type="scientific">Aquarana catesbeiana</name>
    <name type="common">American bullfrog</name>
    <name type="synonym">Rana catesbeiana</name>
    <dbReference type="NCBI Taxonomy" id="8400"/>
    <lineage>
        <taxon>Eukaryota</taxon>
        <taxon>Metazoa</taxon>
        <taxon>Chordata</taxon>
        <taxon>Craniata</taxon>
        <taxon>Vertebrata</taxon>
        <taxon>Euteleostomi</taxon>
        <taxon>Amphibia</taxon>
        <taxon>Batrachia</taxon>
        <taxon>Anura</taxon>
        <taxon>Neobatrachia</taxon>
        <taxon>Ranoidea</taxon>
        <taxon>Ranidae</taxon>
        <taxon>Aquarana</taxon>
    </lineage>
</organism>
<dbReference type="CDD" id="cd05367">
    <property type="entry name" value="SPR-like_SDR_c"/>
    <property type="match status" value="1"/>
</dbReference>
<dbReference type="InterPro" id="IPR051721">
    <property type="entry name" value="Biopterin_syn/organic_redct"/>
</dbReference>
<comment type="subunit">
    <text evidence="3">Homodimer.</text>
</comment>
<comment type="subcellular location">
    <subcellularLocation>
        <location evidence="1">Cytoplasm</location>
    </subcellularLocation>
</comment>
<keyword evidence="7" id="KW-0521">NADP</keyword>
<name>A0A2G9RRD9_AQUCT</name>
<gene>
    <name evidence="12" type="ORF">AB205_0011940</name>
</gene>
<keyword evidence="8" id="KW-0560">Oxidoreductase</keyword>
<evidence type="ECO:0000256" key="8">
    <source>
        <dbReference type="ARBA" id="ARBA00023002"/>
    </source>
</evidence>
<evidence type="ECO:0000256" key="11">
    <source>
        <dbReference type="ARBA" id="ARBA00093216"/>
    </source>
</evidence>
<comment type="function">
    <text evidence="10">Catalyzes the final one or two reductions in tetra-hydrobiopterin biosynthesis to form 5,6,7,8-tetrahydrobiopterin.</text>
</comment>
<comment type="similarity">
    <text evidence="2">Belongs to the sepiapterin reductase family.</text>
</comment>
<dbReference type="PRINTS" id="PR00081">
    <property type="entry name" value="GDHRDH"/>
</dbReference>
<dbReference type="GO" id="GO:0006729">
    <property type="term" value="P:tetrahydrobiopterin biosynthetic process"/>
    <property type="evidence" value="ECO:0007669"/>
    <property type="project" value="InterPro"/>
</dbReference>
<dbReference type="OrthoDB" id="153074at2759"/>
<dbReference type="InterPro" id="IPR002347">
    <property type="entry name" value="SDR_fam"/>
</dbReference>
<evidence type="ECO:0000256" key="1">
    <source>
        <dbReference type="ARBA" id="ARBA00004496"/>
    </source>
</evidence>
<evidence type="ECO:0000256" key="5">
    <source>
        <dbReference type="ARBA" id="ARBA00019170"/>
    </source>
</evidence>
<proteinExistence type="inferred from homology"/>
<evidence type="ECO:0000256" key="7">
    <source>
        <dbReference type="ARBA" id="ARBA00022857"/>
    </source>
</evidence>
<evidence type="ECO:0000256" key="9">
    <source>
        <dbReference type="ARBA" id="ARBA00052208"/>
    </source>
</evidence>
<dbReference type="PANTHER" id="PTHR44085:SF2">
    <property type="entry name" value="SEPIAPTERIN REDUCTASE"/>
    <property type="match status" value="1"/>
</dbReference>
<dbReference type="AlphaFoldDB" id="A0A2G9RRD9"/>
<dbReference type="Pfam" id="PF00106">
    <property type="entry name" value="adh_short"/>
    <property type="match status" value="1"/>
</dbReference>
<evidence type="ECO:0000256" key="10">
    <source>
        <dbReference type="ARBA" id="ARBA00055209"/>
    </source>
</evidence>
<comment type="catalytic activity">
    <reaction evidence="9">
        <text>(6R)-L-erythro-5,6,7,8-tetrahydrobiopterin + 2 NADP(+) = 6-pyruvoyl-5,6,7,8-tetrahydropterin + 2 NADPH + 2 H(+)</text>
        <dbReference type="Rhea" id="RHEA:32627"/>
        <dbReference type="ChEBI" id="CHEBI:15378"/>
        <dbReference type="ChEBI" id="CHEBI:57783"/>
        <dbReference type="ChEBI" id="CHEBI:58349"/>
        <dbReference type="ChEBI" id="CHEBI:59560"/>
        <dbReference type="ChEBI" id="CHEBI:136564"/>
        <dbReference type="EC" id="1.1.1.153"/>
    </reaction>
</comment>
<dbReference type="GO" id="GO:0004757">
    <property type="term" value="F:sepiapterin reductase (NADP+) activity"/>
    <property type="evidence" value="ECO:0007669"/>
    <property type="project" value="UniProtKB-EC"/>
</dbReference>
<dbReference type="FunFam" id="3.40.50.720:FF:000259">
    <property type="entry name" value="Sepiapterin reductase"/>
    <property type="match status" value="1"/>
</dbReference>
<evidence type="ECO:0000313" key="12">
    <source>
        <dbReference type="EMBL" id="PIO30437.1"/>
    </source>
</evidence>
<dbReference type="EC" id="1.1.1.153" evidence="4"/>
<evidence type="ECO:0000256" key="3">
    <source>
        <dbReference type="ARBA" id="ARBA00011738"/>
    </source>
</evidence>
<dbReference type="NCBIfam" id="TIGR01500">
    <property type="entry name" value="sepiapter_red"/>
    <property type="match status" value="1"/>
</dbReference>
<dbReference type="SUPFAM" id="SSF51735">
    <property type="entry name" value="NAD(P)-binding Rossmann-fold domains"/>
    <property type="match status" value="1"/>
</dbReference>
<dbReference type="PANTHER" id="PTHR44085">
    <property type="entry name" value="SEPIAPTERIN REDUCTASE"/>
    <property type="match status" value="1"/>
</dbReference>
<keyword evidence="6" id="KW-0963">Cytoplasm</keyword>
<evidence type="ECO:0000256" key="4">
    <source>
        <dbReference type="ARBA" id="ARBA00013075"/>
    </source>
</evidence>
<dbReference type="GO" id="GO:0005737">
    <property type="term" value="C:cytoplasm"/>
    <property type="evidence" value="ECO:0007669"/>
    <property type="project" value="UniProtKB-SubCell"/>
</dbReference>
<comment type="catalytic activity">
    <reaction evidence="11">
        <text>L-erythro-7,8-dihydrobiopterin + NADP(+) = L-sepiapterin + NADPH + H(+)</text>
        <dbReference type="Rhea" id="RHEA:18953"/>
        <dbReference type="ChEBI" id="CHEBI:15378"/>
        <dbReference type="ChEBI" id="CHEBI:43029"/>
        <dbReference type="ChEBI" id="CHEBI:57783"/>
        <dbReference type="ChEBI" id="CHEBI:58349"/>
        <dbReference type="ChEBI" id="CHEBI:194527"/>
        <dbReference type="EC" id="1.1.1.153"/>
    </reaction>
</comment>
<dbReference type="EMBL" id="KV935616">
    <property type="protein sequence ID" value="PIO30437.1"/>
    <property type="molecule type" value="Genomic_DNA"/>
</dbReference>
<dbReference type="Gene3D" id="3.40.50.720">
    <property type="entry name" value="NAD(P)-binding Rossmann-like Domain"/>
    <property type="match status" value="1"/>
</dbReference>
<reference evidence="12" key="1">
    <citation type="submission" date="2017-08" db="EMBL/GenBank/DDBJ databases">
        <title>Assembly of the North American Bullfrog Genome.</title>
        <authorList>
            <person name="Warren R.L."/>
            <person name="Vandervalk B.P."/>
            <person name="Kucuk E."/>
            <person name="Birol I."/>
            <person name="Helbing C."/>
            <person name="Pandoh P."/>
            <person name="Behsaz B."/>
            <person name="Mohamadi H."/>
            <person name="Chu J."/>
            <person name="Jackman S."/>
            <person name="Hammond S.A."/>
            <person name="Veldhoen N."/>
            <person name="Kirk H."/>
            <person name="Zhao Y."/>
            <person name="Coope R."/>
            <person name="Pleasance S."/>
            <person name="Moore R."/>
            <person name="Holt R."/>
        </authorList>
    </citation>
    <scope>NUCLEOTIDE SEQUENCE</scope>
    <source>
        <strain evidence="12">Bruno</strain>
        <tissue evidence="12">Liver</tissue>
    </source>
</reference>
<protein>
    <recommendedName>
        <fullName evidence="5">Sepiapterin reductase</fullName>
        <ecNumber evidence="4">1.1.1.153</ecNumber>
    </recommendedName>
</protein>
<sequence length="306" mass="33841">MSRQSSKLESNGHVDAPMYNMNGLHDRECWEKTKFGDLTLDATNWHNNSSLGTVLCVITGASRGFGRSLAWELCTRVTRGSALLLVARTEQALRVLAEELTLQYPEIGVKWVAADLGTADGVRKTIQAAQELNGWDTAQRILIVNNAGSLGDITKSFVDFTDPLEVDRYFSFNVSSTLCLTSSLLKIFQGRPGLQRLVVNLTSLAAQQPFKSCTLYCAGKAAREMMFKVLAEEEKDVQVLNYSPGPLDSSMQEQMRNHTADPDARLHFINLQESGQLVDCHVSAKKMLDILQGDAFISGKPVDFFD</sequence>
<evidence type="ECO:0000256" key="6">
    <source>
        <dbReference type="ARBA" id="ARBA00022490"/>
    </source>
</evidence>
<dbReference type="InterPro" id="IPR006393">
    <property type="entry name" value="Sepiapterin_red"/>
</dbReference>